<keyword evidence="3" id="KW-1185">Reference proteome</keyword>
<proteinExistence type="predicted"/>
<accession>A0A0C2ZIF7</accession>
<protein>
    <submittedName>
        <fullName evidence="2">Glycosyltransferase family 90 protein</fullName>
    </submittedName>
</protein>
<dbReference type="Proteomes" id="UP000053989">
    <property type="component" value="Unassembled WGS sequence"/>
</dbReference>
<dbReference type="InterPro" id="IPR006598">
    <property type="entry name" value="CAP10"/>
</dbReference>
<sequence>MVATKRACRFFSIRSTCILAIVCVIVSTLRSFSIYPIPPSTHVQVFSVVDISPPLSQTLQRNSTQRRSHLLEEHTYATNGLLFVNPNGPHPIFELIRKAEQEWNTKIKRASKTLDEAIMEYTWRYKRAPPLGFDKWWDYTVKHNVQLPDEYDEIYHDLEPFWGIDPGDLAHIQDELEKGFDITTVAKTPSSPEFEIVNTTMRGDPASAFRRINDILDLISDIEHELPPMRISFSHHDNPNMLSDWRIRNMALEAARNGKTVKQENFPPIHKVGWIEACPPTSPARQNPPLLPPTSPPTEPSLAQFLNTSSPKSFIATHRATMDPCVHPELLVTHGQFLSYNKGPYPQRSLMPRFSLCKTSLHHDIRPPVPYGWVSHIDLESKGDLPWAQKVDERLNWRGSTTGLFASPEKAWRHAHRSRLVSLANAIEGNLTILSVPENEWEMVGEPEDMRAARVNPAWVDIAFVGKPITCDDARETCKEMGETWEFRRTQKLKEEGKYKFIFDVDGNGWSGRFQRLITSNSLIFKATIYAEWYSSRIAPWVHYVPIQISYADLYDAVAFFRTHDDLAERIATQGKEWSQNFWRKEDMAAYLYRLLLEYARVTSVDRDAMSYNGSAAHEDDYDDEDLL</sequence>
<keyword evidence="2" id="KW-0808">Transferase</keyword>
<evidence type="ECO:0000313" key="2">
    <source>
        <dbReference type="EMBL" id="KIM52542.1"/>
    </source>
</evidence>
<dbReference type="GO" id="GO:0016740">
    <property type="term" value="F:transferase activity"/>
    <property type="evidence" value="ECO:0007669"/>
    <property type="project" value="UniProtKB-KW"/>
</dbReference>
<evidence type="ECO:0000259" key="1">
    <source>
        <dbReference type="SMART" id="SM00672"/>
    </source>
</evidence>
<dbReference type="EMBL" id="KN822208">
    <property type="protein sequence ID" value="KIM52542.1"/>
    <property type="molecule type" value="Genomic_DNA"/>
</dbReference>
<reference evidence="3" key="2">
    <citation type="submission" date="2015-01" db="EMBL/GenBank/DDBJ databases">
        <title>Evolutionary Origins and Diversification of the Mycorrhizal Mutualists.</title>
        <authorList>
            <consortium name="DOE Joint Genome Institute"/>
            <consortium name="Mycorrhizal Genomics Consortium"/>
            <person name="Kohler A."/>
            <person name="Kuo A."/>
            <person name="Nagy L.G."/>
            <person name="Floudas D."/>
            <person name="Copeland A."/>
            <person name="Barry K.W."/>
            <person name="Cichocki N."/>
            <person name="Veneault-Fourrey C."/>
            <person name="LaButti K."/>
            <person name="Lindquist E.A."/>
            <person name="Lipzen A."/>
            <person name="Lundell T."/>
            <person name="Morin E."/>
            <person name="Murat C."/>
            <person name="Riley R."/>
            <person name="Ohm R."/>
            <person name="Sun H."/>
            <person name="Tunlid A."/>
            <person name="Henrissat B."/>
            <person name="Grigoriev I.V."/>
            <person name="Hibbett D.S."/>
            <person name="Martin F."/>
        </authorList>
    </citation>
    <scope>NUCLEOTIDE SEQUENCE [LARGE SCALE GENOMIC DNA]</scope>
    <source>
        <strain evidence="3">Foug A</strain>
    </source>
</reference>
<dbReference type="AlphaFoldDB" id="A0A0C2ZIF7"/>
<feature type="domain" description="Glycosyl transferase CAP10" evidence="1">
    <location>
        <begin position="329"/>
        <end position="606"/>
    </location>
</feature>
<name>A0A0C2ZIF7_9AGAM</name>
<dbReference type="PANTHER" id="PTHR12203">
    <property type="entry name" value="KDEL LYS-ASP-GLU-LEU CONTAINING - RELATED"/>
    <property type="match status" value="1"/>
</dbReference>
<organism evidence="2 3">
    <name type="scientific">Scleroderma citrinum Foug A</name>
    <dbReference type="NCBI Taxonomy" id="1036808"/>
    <lineage>
        <taxon>Eukaryota</taxon>
        <taxon>Fungi</taxon>
        <taxon>Dikarya</taxon>
        <taxon>Basidiomycota</taxon>
        <taxon>Agaricomycotina</taxon>
        <taxon>Agaricomycetes</taxon>
        <taxon>Agaricomycetidae</taxon>
        <taxon>Boletales</taxon>
        <taxon>Sclerodermatineae</taxon>
        <taxon>Sclerodermataceae</taxon>
        <taxon>Scleroderma</taxon>
    </lineage>
</organism>
<dbReference type="Pfam" id="PF05686">
    <property type="entry name" value="Glyco_transf_90"/>
    <property type="match status" value="1"/>
</dbReference>
<dbReference type="PANTHER" id="PTHR12203:SF118">
    <property type="entry name" value="BETA-1,2-XYLOSYLTRANSFERASE 1"/>
    <property type="match status" value="1"/>
</dbReference>
<dbReference type="InterPro" id="IPR051091">
    <property type="entry name" value="O-Glucosyltr/Glycosyltrsf_90"/>
</dbReference>
<dbReference type="OrthoDB" id="541052at2759"/>
<evidence type="ECO:0000313" key="3">
    <source>
        <dbReference type="Proteomes" id="UP000053989"/>
    </source>
</evidence>
<gene>
    <name evidence="2" type="ORF">SCLCIDRAFT_1223671</name>
</gene>
<dbReference type="InParanoid" id="A0A0C2ZIF7"/>
<reference evidence="2 3" key="1">
    <citation type="submission" date="2014-04" db="EMBL/GenBank/DDBJ databases">
        <authorList>
            <consortium name="DOE Joint Genome Institute"/>
            <person name="Kuo A."/>
            <person name="Kohler A."/>
            <person name="Nagy L.G."/>
            <person name="Floudas D."/>
            <person name="Copeland A."/>
            <person name="Barry K.W."/>
            <person name="Cichocki N."/>
            <person name="Veneault-Fourrey C."/>
            <person name="LaButti K."/>
            <person name="Lindquist E.A."/>
            <person name="Lipzen A."/>
            <person name="Lundell T."/>
            <person name="Morin E."/>
            <person name="Murat C."/>
            <person name="Sun H."/>
            <person name="Tunlid A."/>
            <person name="Henrissat B."/>
            <person name="Grigoriev I.V."/>
            <person name="Hibbett D.S."/>
            <person name="Martin F."/>
            <person name="Nordberg H.P."/>
            <person name="Cantor M.N."/>
            <person name="Hua S.X."/>
        </authorList>
    </citation>
    <scope>NUCLEOTIDE SEQUENCE [LARGE SCALE GENOMIC DNA]</scope>
    <source>
        <strain evidence="2 3">Foug A</strain>
    </source>
</reference>
<dbReference type="HOGENOM" id="CLU_005027_3_2_1"/>
<dbReference type="SMART" id="SM00672">
    <property type="entry name" value="CAP10"/>
    <property type="match status" value="1"/>
</dbReference>